<evidence type="ECO:0000313" key="3">
    <source>
        <dbReference type="Proteomes" id="UP001241226"/>
    </source>
</evidence>
<reference evidence="1 3" key="1">
    <citation type="submission" date="2022-02" db="EMBL/GenBank/DDBJ databases">
        <title>Emergence and expansion in Europe of a Vibrio aestuarianus clonal complex pathogenic for oysters.</title>
        <authorList>
            <person name="Mesnil A."/>
            <person name="Travers M.-A."/>
        </authorList>
    </citation>
    <scope>NUCLEOTIDE SEQUENCE [LARGE SCALE GENOMIC DNA]</scope>
    <source>
        <strain evidence="1 3">U17</strain>
    </source>
</reference>
<accession>A0ABD7YSB2</accession>
<evidence type="ECO:0000313" key="1">
    <source>
        <dbReference type="EMBL" id="WGK87313.1"/>
    </source>
</evidence>
<protein>
    <submittedName>
        <fullName evidence="1">Uncharacterized protein</fullName>
    </submittedName>
</protein>
<gene>
    <name evidence="1" type="ORF">PYE67_14410</name>
    <name evidence="2" type="ORF">PYE67_15235</name>
</gene>
<evidence type="ECO:0000313" key="2">
    <source>
        <dbReference type="EMBL" id="WGK87465.1"/>
    </source>
</evidence>
<dbReference type="EMBL" id="CP118712">
    <property type="protein sequence ID" value="WGK87465.1"/>
    <property type="molecule type" value="Genomic_DNA"/>
</dbReference>
<organism evidence="1 3">
    <name type="scientific">Vibrio aestuarianus</name>
    <dbReference type="NCBI Taxonomy" id="28171"/>
    <lineage>
        <taxon>Bacteria</taxon>
        <taxon>Pseudomonadati</taxon>
        <taxon>Pseudomonadota</taxon>
        <taxon>Gammaproteobacteria</taxon>
        <taxon>Vibrionales</taxon>
        <taxon>Vibrionaceae</taxon>
        <taxon>Vibrio</taxon>
    </lineage>
</organism>
<name>A0ABD7YSB2_9VIBR</name>
<proteinExistence type="predicted"/>
<sequence>MKPELFDKMLKRIFDGDYSSDKLQVLYANAEKQGDEQGRKLMAHIVNYSQYQDTVLYKKLVPESDVKRKQFMEDEGFTCANWLWSWSFVNHEKKVIAFGAWNTAYVDENNVVILCESWKGKEREALGYSQALKHIDLVENEGYSYQVFNMIHGGHDSNGRSKIAGIDPVLRNATVRKEGVDWIATVSQ</sequence>
<dbReference type="RefSeq" id="WP_052486875.1">
    <property type="nucleotide sequence ID" value="NZ_CALYLG010000703.1"/>
</dbReference>
<dbReference type="AlphaFoldDB" id="A0ABD7YSB2"/>
<dbReference type="Proteomes" id="UP001241226">
    <property type="component" value="Chromosome 2"/>
</dbReference>
<dbReference type="EMBL" id="CP118712">
    <property type="protein sequence ID" value="WGK87313.1"/>
    <property type="molecule type" value="Genomic_DNA"/>
</dbReference>